<protein>
    <submittedName>
        <fullName evidence="1">Uncharacterized protein</fullName>
    </submittedName>
</protein>
<sequence length="353" mass="39802">MPLCNYNFHRCNVSVFVHLDYYVNETGSMTRHLRSFGTPVLNLYATCREQRRLAAAAQEEPCFRCGGDPLGGDLPCICYKRGRVKFRNGAWFLRQVQRTLSLMPWSFSTDKLEQIDEEREGADGSAEGDQGLGGVREFLEALSARLAGGPLDQTRVHQLYSHPAYAGMFERHHAPLRAALAALAAALRDALTRHGPELWFRLDTNFLKPVLCTSMHKEQVGPMSLDKQCIIIAKYFPISFELANSSMKSPKGFIQRKATYACPAAKSLGPKYRNACSSVLPCISCTAKTQHSTIGSTYRNCIWPEILARQKFQSEFDFKVFLLSWTDGRPILTMPISPFYAITNKPKLYRKLL</sequence>
<dbReference type="EMBL" id="BGZK01000424">
    <property type="protein sequence ID" value="GBP42800.1"/>
    <property type="molecule type" value="Genomic_DNA"/>
</dbReference>
<gene>
    <name evidence="1" type="ORF">EVAR_83317_1</name>
</gene>
<reference evidence="1 2" key="1">
    <citation type="journal article" date="2019" name="Commun. Biol.">
        <title>The bagworm genome reveals a unique fibroin gene that provides high tensile strength.</title>
        <authorList>
            <person name="Kono N."/>
            <person name="Nakamura H."/>
            <person name="Ohtoshi R."/>
            <person name="Tomita M."/>
            <person name="Numata K."/>
            <person name="Arakawa K."/>
        </authorList>
    </citation>
    <scope>NUCLEOTIDE SEQUENCE [LARGE SCALE GENOMIC DNA]</scope>
</reference>
<name>A0A4C1VW71_EUMVA</name>
<dbReference type="OrthoDB" id="7482772at2759"/>
<evidence type="ECO:0000313" key="2">
    <source>
        <dbReference type="Proteomes" id="UP000299102"/>
    </source>
</evidence>
<comment type="caution">
    <text evidence="1">The sequence shown here is derived from an EMBL/GenBank/DDBJ whole genome shotgun (WGS) entry which is preliminary data.</text>
</comment>
<evidence type="ECO:0000313" key="1">
    <source>
        <dbReference type="EMBL" id="GBP42800.1"/>
    </source>
</evidence>
<accession>A0A4C1VW71</accession>
<proteinExistence type="predicted"/>
<dbReference type="AlphaFoldDB" id="A0A4C1VW71"/>
<dbReference type="Proteomes" id="UP000299102">
    <property type="component" value="Unassembled WGS sequence"/>
</dbReference>
<keyword evidence="2" id="KW-1185">Reference proteome</keyword>
<organism evidence="1 2">
    <name type="scientific">Eumeta variegata</name>
    <name type="common">Bagworm moth</name>
    <name type="synonym">Eumeta japonica</name>
    <dbReference type="NCBI Taxonomy" id="151549"/>
    <lineage>
        <taxon>Eukaryota</taxon>
        <taxon>Metazoa</taxon>
        <taxon>Ecdysozoa</taxon>
        <taxon>Arthropoda</taxon>
        <taxon>Hexapoda</taxon>
        <taxon>Insecta</taxon>
        <taxon>Pterygota</taxon>
        <taxon>Neoptera</taxon>
        <taxon>Endopterygota</taxon>
        <taxon>Lepidoptera</taxon>
        <taxon>Glossata</taxon>
        <taxon>Ditrysia</taxon>
        <taxon>Tineoidea</taxon>
        <taxon>Psychidae</taxon>
        <taxon>Oiketicinae</taxon>
        <taxon>Eumeta</taxon>
    </lineage>
</organism>